<feature type="domain" description="PapC N-terminal" evidence="10">
    <location>
        <begin position="33"/>
        <end position="178"/>
    </location>
</feature>
<comment type="subcellular location">
    <subcellularLocation>
        <location evidence="1">Cell outer membrane</location>
        <topology evidence="1">Multi-pass membrane protein</topology>
    </subcellularLocation>
</comment>
<evidence type="ECO:0000256" key="3">
    <source>
        <dbReference type="ARBA" id="ARBA00022448"/>
    </source>
</evidence>
<dbReference type="RefSeq" id="WP_112471403.1">
    <property type="nucleotide sequence ID" value="NZ_UAVL01000001.1"/>
</dbReference>
<dbReference type="GO" id="GO:0009279">
    <property type="term" value="C:cell outer membrane"/>
    <property type="evidence" value="ECO:0007669"/>
    <property type="project" value="UniProtKB-SubCell"/>
</dbReference>
<dbReference type="EMBL" id="UAVL01000001">
    <property type="protein sequence ID" value="SQA60901.1"/>
    <property type="molecule type" value="Genomic_DNA"/>
</dbReference>
<dbReference type="Gene3D" id="2.60.40.2070">
    <property type="match status" value="1"/>
</dbReference>
<reference evidence="11 12" key="1">
    <citation type="submission" date="2018-06" db="EMBL/GenBank/DDBJ databases">
        <authorList>
            <consortium name="Pathogen Informatics"/>
            <person name="Doyle S."/>
        </authorList>
    </citation>
    <scope>NUCLEOTIDE SEQUENCE [LARGE SCALE GENOMIC DNA]</scope>
    <source>
        <strain evidence="11 12">NCTC11967</strain>
    </source>
</reference>
<evidence type="ECO:0000256" key="8">
    <source>
        <dbReference type="ARBA" id="ARBA00023237"/>
    </source>
</evidence>
<dbReference type="Gene3D" id="2.60.40.2610">
    <property type="entry name" value="Outer membrane usher protein FimD, plug domain"/>
    <property type="match status" value="1"/>
</dbReference>
<dbReference type="Gene3D" id="3.10.20.410">
    <property type="match status" value="1"/>
</dbReference>
<dbReference type="InterPro" id="IPR037224">
    <property type="entry name" value="PapC_N_sf"/>
</dbReference>
<evidence type="ECO:0000259" key="9">
    <source>
        <dbReference type="Pfam" id="PF13953"/>
    </source>
</evidence>
<dbReference type="InterPro" id="IPR043142">
    <property type="entry name" value="PapC-like_C_sf"/>
</dbReference>
<keyword evidence="7" id="KW-0472">Membrane</keyword>
<dbReference type="Pfam" id="PF00577">
    <property type="entry name" value="Usher"/>
    <property type="match status" value="1"/>
</dbReference>
<comment type="caution">
    <text evidence="11">The sequence shown here is derived from an EMBL/GenBank/DDBJ whole genome shotgun (WGS) entry which is preliminary data.</text>
</comment>
<comment type="similarity">
    <text evidence="2">Belongs to the fimbrial export usher family.</text>
</comment>
<keyword evidence="6" id="KW-0732">Signal</keyword>
<dbReference type="InterPro" id="IPR042186">
    <property type="entry name" value="FimD_plug_dom"/>
</dbReference>
<keyword evidence="5" id="KW-0812">Transmembrane</keyword>
<evidence type="ECO:0000256" key="5">
    <source>
        <dbReference type="ARBA" id="ARBA00022692"/>
    </source>
</evidence>
<dbReference type="SUPFAM" id="SSF141729">
    <property type="entry name" value="FimD N-terminal domain-like"/>
    <property type="match status" value="1"/>
</dbReference>
<evidence type="ECO:0000313" key="12">
    <source>
        <dbReference type="Proteomes" id="UP000251313"/>
    </source>
</evidence>
<evidence type="ECO:0000256" key="7">
    <source>
        <dbReference type="ARBA" id="ARBA00023136"/>
    </source>
</evidence>
<accession>A0AB38FTP7</accession>
<dbReference type="Gene3D" id="2.60.40.3110">
    <property type="match status" value="1"/>
</dbReference>
<evidence type="ECO:0000256" key="6">
    <source>
        <dbReference type="ARBA" id="ARBA00022729"/>
    </source>
</evidence>
<keyword evidence="4" id="KW-1134">Transmembrane beta strand</keyword>
<evidence type="ECO:0000313" key="11">
    <source>
        <dbReference type="EMBL" id="SQA60901.1"/>
    </source>
</evidence>
<dbReference type="PANTHER" id="PTHR30451">
    <property type="entry name" value="OUTER MEMBRANE USHER PROTEIN"/>
    <property type="match status" value="1"/>
</dbReference>
<evidence type="ECO:0000256" key="2">
    <source>
        <dbReference type="ARBA" id="ARBA00008064"/>
    </source>
</evidence>
<dbReference type="AlphaFoldDB" id="A0AB38FTP7"/>
<evidence type="ECO:0000256" key="1">
    <source>
        <dbReference type="ARBA" id="ARBA00004571"/>
    </source>
</evidence>
<dbReference type="PANTHER" id="PTHR30451:SF10">
    <property type="entry name" value="OUTER MEMBRANE USHER PROTEIN YFCU-RELATED"/>
    <property type="match status" value="1"/>
</dbReference>
<sequence>MVRVDMSSPSLYFLPGFFLLFMLATSSAVRAVEFDTDMLDAKDARNVDFSRFSTAGYVMPGRYSLTIVLNDRRLGTQNVDVYPEGAEKSDTPTVCLTAGIIDLLGLRRAERARLDAWHQNQCISLAALQGESIRIDLSQAELNITLPQAYLDERNPDWDPPSRWDNGIPGAFIDYNFSTTVNKPEQSASETRADVFGTVGANAGAWRFRGDYQGTMSRESGREEQRDFRWARFYAYRPLPSLRARATLGEGYLDTEIFESWRYTGFGISSDDAMLAPDQRGYAPEVSGIAHTNARVIISQQGQVIYQSTVPAGPFRIQTLSSVLTGKLNVRVEEQNGEVQRFDVDASAVPYLTRPGRLRYKIAAGRPSRDNHRLRGPLFTMAEFSWGVTSAWTLYGGSTLSTLYQAMAIGVGRDLFGFGALSADVTQSLARLQNGEREAGKSWRVNYSKYFSSLNGGITFAGYRFSERNFLSMDQFLSLQDHPQSLQGRSKSMYNVMINKSFSGAGVSMYLNYNHQNYWDRPSTRSYTLTVSRLFDLFSLKHLALSLSATRTQLAHRRDDMLFVSLSLPLEQGTISYDLQRDGRSLTQSASWLRTVDAHNAWRLTAGGGSGSTAPAFVSGYVNHTGDWSEMSLTAAWSHDRYQAAGLTLQGGFTATARGAALHPGNGNGGTRLMVDTSPAGSIPVNGGEIVTNRWGKGVLTNQSSYYRLHTRIDVDRLPSGVEVQDPVNDATLTEGAIGYHRFAVLKGWKGMITIDRRGKLPPPFGASVQDDGGRERGIVGDGGQAWVAGLREGERLRVMWDGKTRCRLRVPASIARGLDTLILRCIQ</sequence>
<gene>
    <name evidence="11" type="primary">papC_1</name>
    <name evidence="11" type="ORF">NCTC11967_00968</name>
</gene>
<dbReference type="InterPro" id="IPR025949">
    <property type="entry name" value="PapC-like_C"/>
</dbReference>
<keyword evidence="3" id="KW-0813">Transport</keyword>
<dbReference type="GO" id="GO:0015473">
    <property type="term" value="F:fimbrial usher porin activity"/>
    <property type="evidence" value="ECO:0007669"/>
    <property type="project" value="InterPro"/>
</dbReference>
<dbReference type="InterPro" id="IPR025885">
    <property type="entry name" value="PapC_N"/>
</dbReference>
<name>A0AB38FTP7_9ENTR</name>
<evidence type="ECO:0000259" key="10">
    <source>
        <dbReference type="Pfam" id="PF13954"/>
    </source>
</evidence>
<evidence type="ECO:0000256" key="4">
    <source>
        <dbReference type="ARBA" id="ARBA00022452"/>
    </source>
</evidence>
<dbReference type="InterPro" id="IPR000015">
    <property type="entry name" value="Fimb_usher"/>
</dbReference>
<dbReference type="Pfam" id="PF13953">
    <property type="entry name" value="PapC_C"/>
    <property type="match status" value="1"/>
</dbReference>
<protein>
    <submittedName>
        <fullName evidence="11">Outer membrane usher protein papC</fullName>
    </submittedName>
</protein>
<organism evidence="11 12">
    <name type="scientific">Yokenella regensburgei</name>
    <dbReference type="NCBI Taxonomy" id="158877"/>
    <lineage>
        <taxon>Bacteria</taxon>
        <taxon>Pseudomonadati</taxon>
        <taxon>Pseudomonadota</taxon>
        <taxon>Gammaproteobacteria</taxon>
        <taxon>Enterobacterales</taxon>
        <taxon>Enterobacteriaceae</taxon>
        <taxon>Yokenella</taxon>
    </lineage>
</organism>
<keyword evidence="8" id="KW-0998">Cell outer membrane</keyword>
<dbReference type="Proteomes" id="UP000251313">
    <property type="component" value="Unassembled WGS sequence"/>
</dbReference>
<dbReference type="Pfam" id="PF13954">
    <property type="entry name" value="PapC_N"/>
    <property type="match status" value="1"/>
</dbReference>
<proteinExistence type="inferred from homology"/>
<dbReference type="GO" id="GO:0009297">
    <property type="term" value="P:pilus assembly"/>
    <property type="evidence" value="ECO:0007669"/>
    <property type="project" value="InterPro"/>
</dbReference>
<feature type="domain" description="PapC-like C-terminal" evidence="9">
    <location>
        <begin position="752"/>
        <end position="810"/>
    </location>
</feature>